<evidence type="ECO:0000313" key="3">
    <source>
        <dbReference type="Proteomes" id="UP001358586"/>
    </source>
</evidence>
<sequence>MEVLAKTQALKFAPELGFWAVEIEGDFLVVIMKLRATCIDQSKISNHIWEAKQIVLGFEICKFQHIKRGGNRVTHLLAKDGFRRKCDVWWVDDDPTMIQGLVEEEGQFTL</sequence>
<name>A0ABR0NYT8_GOSAR</name>
<evidence type="ECO:0000259" key="1">
    <source>
        <dbReference type="Pfam" id="PF13456"/>
    </source>
</evidence>
<dbReference type="EMBL" id="JARKNE010000008">
    <property type="protein sequence ID" value="KAK5811528.1"/>
    <property type="molecule type" value="Genomic_DNA"/>
</dbReference>
<keyword evidence="3" id="KW-1185">Reference proteome</keyword>
<dbReference type="PANTHER" id="PTHR47074">
    <property type="entry name" value="BNAC02G40300D PROTEIN"/>
    <property type="match status" value="1"/>
</dbReference>
<gene>
    <name evidence="2" type="ORF">PVK06_026868</name>
</gene>
<dbReference type="InterPro" id="IPR052929">
    <property type="entry name" value="RNase_H-like_EbsB-rel"/>
</dbReference>
<dbReference type="Proteomes" id="UP001358586">
    <property type="component" value="Chromosome 8"/>
</dbReference>
<dbReference type="CDD" id="cd06222">
    <property type="entry name" value="RNase_H_like"/>
    <property type="match status" value="1"/>
</dbReference>
<accession>A0ABR0NYT8</accession>
<dbReference type="Pfam" id="PF13456">
    <property type="entry name" value="RVT_3"/>
    <property type="match status" value="1"/>
</dbReference>
<comment type="caution">
    <text evidence="2">The sequence shown here is derived from an EMBL/GenBank/DDBJ whole genome shotgun (WGS) entry which is preliminary data.</text>
</comment>
<dbReference type="InterPro" id="IPR044730">
    <property type="entry name" value="RNase_H-like_dom_plant"/>
</dbReference>
<dbReference type="InterPro" id="IPR036397">
    <property type="entry name" value="RNaseH_sf"/>
</dbReference>
<dbReference type="PANTHER" id="PTHR47074:SF61">
    <property type="entry name" value="RNASE H TYPE-1 DOMAIN-CONTAINING PROTEIN"/>
    <property type="match status" value="1"/>
</dbReference>
<organism evidence="2 3">
    <name type="scientific">Gossypium arboreum</name>
    <name type="common">Tree cotton</name>
    <name type="synonym">Gossypium nanking</name>
    <dbReference type="NCBI Taxonomy" id="29729"/>
    <lineage>
        <taxon>Eukaryota</taxon>
        <taxon>Viridiplantae</taxon>
        <taxon>Streptophyta</taxon>
        <taxon>Embryophyta</taxon>
        <taxon>Tracheophyta</taxon>
        <taxon>Spermatophyta</taxon>
        <taxon>Magnoliopsida</taxon>
        <taxon>eudicotyledons</taxon>
        <taxon>Gunneridae</taxon>
        <taxon>Pentapetalae</taxon>
        <taxon>rosids</taxon>
        <taxon>malvids</taxon>
        <taxon>Malvales</taxon>
        <taxon>Malvaceae</taxon>
        <taxon>Malvoideae</taxon>
        <taxon>Gossypium</taxon>
    </lineage>
</organism>
<dbReference type="Gene3D" id="3.30.420.10">
    <property type="entry name" value="Ribonuclease H-like superfamily/Ribonuclease H"/>
    <property type="match status" value="1"/>
</dbReference>
<dbReference type="SUPFAM" id="SSF53098">
    <property type="entry name" value="Ribonuclease H-like"/>
    <property type="match status" value="1"/>
</dbReference>
<dbReference type="InterPro" id="IPR012337">
    <property type="entry name" value="RNaseH-like_sf"/>
</dbReference>
<protein>
    <recommendedName>
        <fullName evidence="1">RNase H type-1 domain-containing protein</fullName>
    </recommendedName>
</protein>
<evidence type="ECO:0000313" key="2">
    <source>
        <dbReference type="EMBL" id="KAK5811528.1"/>
    </source>
</evidence>
<reference evidence="2 3" key="1">
    <citation type="submission" date="2023-03" db="EMBL/GenBank/DDBJ databases">
        <title>WGS of Gossypium arboreum.</title>
        <authorList>
            <person name="Yu D."/>
        </authorList>
    </citation>
    <scope>NUCLEOTIDE SEQUENCE [LARGE SCALE GENOMIC DNA]</scope>
    <source>
        <tissue evidence="2">Leaf</tissue>
    </source>
</reference>
<feature type="domain" description="RNase H type-1" evidence="1">
    <location>
        <begin position="2"/>
        <end position="80"/>
    </location>
</feature>
<dbReference type="InterPro" id="IPR002156">
    <property type="entry name" value="RNaseH_domain"/>
</dbReference>
<proteinExistence type="predicted"/>